<proteinExistence type="predicted"/>
<accession>D5BTF5</accession>
<reference evidence="1 2" key="1">
    <citation type="journal article" date="2010" name="J. Bacteriol.">
        <title>Complete genome sequence of "Candidatus Puniceispirillum marinum" IMCC1322, a representative of the SAR116 clade in the Alphaproteobacteria.</title>
        <authorList>
            <person name="Oh H.M."/>
            <person name="Kwon K.K."/>
            <person name="Kang I."/>
            <person name="Kang S.G."/>
            <person name="Lee J.H."/>
            <person name="Kim S.J."/>
            <person name="Cho J.C."/>
        </authorList>
    </citation>
    <scope>NUCLEOTIDE SEQUENCE [LARGE SCALE GENOMIC DNA]</scope>
    <source>
        <strain evidence="1 2">IMCC1322</strain>
    </source>
</reference>
<protein>
    <submittedName>
        <fullName evidence="1">ATP transporter ATP-binding protein</fullName>
    </submittedName>
</protein>
<dbReference type="Proteomes" id="UP000007460">
    <property type="component" value="Chromosome"/>
</dbReference>
<sequence length="71" mass="8064">MRKEISRRTKLLGYKYVIGELTSSATQKVILEKMGHRNCAEVNLSRFSDGNRRPFASVVDPEIIVLAEEVL</sequence>
<evidence type="ECO:0000313" key="2">
    <source>
        <dbReference type="Proteomes" id="UP000007460"/>
    </source>
</evidence>
<name>D5BTF5_PUNMI</name>
<gene>
    <name evidence="1" type="ordered locus">SAR116_1309</name>
</gene>
<keyword evidence="2" id="KW-1185">Reference proteome</keyword>
<organism evidence="1 2">
    <name type="scientific">Puniceispirillum marinum (strain IMCC1322)</name>
    <dbReference type="NCBI Taxonomy" id="488538"/>
    <lineage>
        <taxon>Bacteria</taxon>
        <taxon>Pseudomonadati</taxon>
        <taxon>Pseudomonadota</taxon>
        <taxon>Alphaproteobacteria</taxon>
        <taxon>Candidatus Puniceispirillales</taxon>
        <taxon>Candidatus Puniceispirillaceae</taxon>
        <taxon>Candidatus Puniceispirillum</taxon>
    </lineage>
</organism>
<dbReference type="EMBL" id="CP001751">
    <property type="protein sequence ID" value="ADE39552.1"/>
    <property type="molecule type" value="Genomic_DNA"/>
</dbReference>
<dbReference type="GO" id="GO:0005524">
    <property type="term" value="F:ATP binding"/>
    <property type="evidence" value="ECO:0007669"/>
    <property type="project" value="UniProtKB-KW"/>
</dbReference>
<keyword evidence="1" id="KW-0547">Nucleotide-binding</keyword>
<dbReference type="KEGG" id="apb:SAR116_1309"/>
<keyword evidence="1" id="KW-0067">ATP-binding</keyword>
<evidence type="ECO:0000313" key="1">
    <source>
        <dbReference type="EMBL" id="ADE39552.1"/>
    </source>
</evidence>
<dbReference type="AlphaFoldDB" id="D5BTF5"/>
<dbReference type="Gene3D" id="3.40.630.30">
    <property type="match status" value="1"/>
</dbReference>
<dbReference type="HOGENOM" id="CLU_2737149_0_0_5"/>